<name>A0AAN9PXN6_CANGL</name>
<accession>A0AAN9PXN6</accession>
<dbReference type="PANTHER" id="PTHR31900:SF34">
    <property type="entry name" value="EMB|CAB62440.1-RELATED"/>
    <property type="match status" value="1"/>
</dbReference>
<dbReference type="EMBL" id="JAYMYQ010000008">
    <property type="protein sequence ID" value="KAK7316340.1"/>
    <property type="molecule type" value="Genomic_DNA"/>
</dbReference>
<feature type="compositionally biased region" description="Acidic residues" evidence="1">
    <location>
        <begin position="1"/>
        <end position="19"/>
    </location>
</feature>
<evidence type="ECO:0000256" key="1">
    <source>
        <dbReference type="SAM" id="MobiDB-lite"/>
    </source>
</evidence>
<dbReference type="PANTHER" id="PTHR31900">
    <property type="entry name" value="F-BOX/RNI SUPERFAMILY PROTEIN-RELATED"/>
    <property type="match status" value="1"/>
</dbReference>
<feature type="domain" description="FBD" evidence="2">
    <location>
        <begin position="94"/>
        <end position="166"/>
    </location>
</feature>
<sequence length="166" mass="19710">MDDSLSDEDESDTDEDIDDNEHKNKSYIDFMDCFPVFHNLTHIELNYGMHTDWIQVVEILKRCPKLQILVIDKGPPCLYHEKWRRWSKPQSVPKCISSHFTTCRINNYKGFEGEFQFASYIMQNARFLQTMAISCNSLVDEEEKFKMLKRLSLYTRRSAACKLFFE</sequence>
<keyword evidence="4" id="KW-1185">Reference proteome</keyword>
<protein>
    <recommendedName>
        <fullName evidence="2">FBD domain-containing protein</fullName>
    </recommendedName>
</protein>
<feature type="region of interest" description="Disordered" evidence="1">
    <location>
        <begin position="1"/>
        <end position="20"/>
    </location>
</feature>
<dbReference type="SMART" id="SM00579">
    <property type="entry name" value="FBD"/>
    <property type="match status" value="1"/>
</dbReference>
<evidence type="ECO:0000313" key="4">
    <source>
        <dbReference type="Proteomes" id="UP001367508"/>
    </source>
</evidence>
<dbReference type="Pfam" id="PF08387">
    <property type="entry name" value="FBD"/>
    <property type="match status" value="1"/>
</dbReference>
<evidence type="ECO:0000313" key="3">
    <source>
        <dbReference type="EMBL" id="KAK7316340.1"/>
    </source>
</evidence>
<gene>
    <name evidence="3" type="ORF">VNO77_35304</name>
</gene>
<dbReference type="SUPFAM" id="SSF52047">
    <property type="entry name" value="RNI-like"/>
    <property type="match status" value="1"/>
</dbReference>
<dbReference type="AlphaFoldDB" id="A0AAN9PXN6"/>
<organism evidence="3 4">
    <name type="scientific">Canavalia gladiata</name>
    <name type="common">Sword bean</name>
    <name type="synonym">Dolichos gladiatus</name>
    <dbReference type="NCBI Taxonomy" id="3824"/>
    <lineage>
        <taxon>Eukaryota</taxon>
        <taxon>Viridiplantae</taxon>
        <taxon>Streptophyta</taxon>
        <taxon>Embryophyta</taxon>
        <taxon>Tracheophyta</taxon>
        <taxon>Spermatophyta</taxon>
        <taxon>Magnoliopsida</taxon>
        <taxon>eudicotyledons</taxon>
        <taxon>Gunneridae</taxon>
        <taxon>Pentapetalae</taxon>
        <taxon>rosids</taxon>
        <taxon>fabids</taxon>
        <taxon>Fabales</taxon>
        <taxon>Fabaceae</taxon>
        <taxon>Papilionoideae</taxon>
        <taxon>50 kb inversion clade</taxon>
        <taxon>NPAAA clade</taxon>
        <taxon>indigoferoid/millettioid clade</taxon>
        <taxon>Phaseoleae</taxon>
        <taxon>Canavalia</taxon>
    </lineage>
</organism>
<evidence type="ECO:0000259" key="2">
    <source>
        <dbReference type="SMART" id="SM00579"/>
    </source>
</evidence>
<dbReference type="InterPro" id="IPR006566">
    <property type="entry name" value="FBD"/>
</dbReference>
<dbReference type="Proteomes" id="UP001367508">
    <property type="component" value="Unassembled WGS sequence"/>
</dbReference>
<reference evidence="3 4" key="1">
    <citation type="submission" date="2024-01" db="EMBL/GenBank/DDBJ databases">
        <title>The genomes of 5 underutilized Papilionoideae crops provide insights into root nodulation and disease resistanc.</title>
        <authorList>
            <person name="Jiang F."/>
        </authorList>
    </citation>
    <scope>NUCLEOTIDE SEQUENCE [LARGE SCALE GENOMIC DNA]</scope>
    <source>
        <strain evidence="3">LVBAO_FW01</strain>
        <tissue evidence="3">Leaves</tissue>
    </source>
</reference>
<dbReference type="InterPro" id="IPR050232">
    <property type="entry name" value="FBL13/AtMIF1-like"/>
</dbReference>
<proteinExistence type="predicted"/>
<comment type="caution">
    <text evidence="3">The sequence shown here is derived from an EMBL/GenBank/DDBJ whole genome shotgun (WGS) entry which is preliminary data.</text>
</comment>